<dbReference type="Proteomes" id="UP000636800">
    <property type="component" value="Chromosome 7"/>
</dbReference>
<evidence type="ECO:0000256" key="1">
    <source>
        <dbReference type="ARBA" id="ARBA00022741"/>
    </source>
</evidence>
<keyword evidence="1" id="KW-0547">Nucleotide-binding</keyword>
<dbReference type="Gene3D" id="3.30.420.40">
    <property type="match status" value="1"/>
</dbReference>
<proteinExistence type="predicted"/>
<dbReference type="Pfam" id="PF00012">
    <property type="entry name" value="HSP70"/>
    <property type="match status" value="1"/>
</dbReference>
<dbReference type="GO" id="GO:0140662">
    <property type="term" value="F:ATP-dependent protein folding chaperone"/>
    <property type="evidence" value="ECO:0007669"/>
    <property type="project" value="InterPro"/>
</dbReference>
<comment type="caution">
    <text evidence="3">The sequence shown here is derived from an EMBL/GenBank/DDBJ whole genome shotgun (WGS) entry which is preliminary data.</text>
</comment>
<dbReference type="InterPro" id="IPR013126">
    <property type="entry name" value="Hsp_70_fam"/>
</dbReference>
<dbReference type="AlphaFoldDB" id="A0A835UVA1"/>
<evidence type="ECO:0000313" key="3">
    <source>
        <dbReference type="EMBL" id="KAG0473755.1"/>
    </source>
</evidence>
<reference evidence="3 4" key="1">
    <citation type="journal article" date="2020" name="Nat. Food">
        <title>A phased Vanilla planifolia genome enables genetic improvement of flavour and production.</title>
        <authorList>
            <person name="Hasing T."/>
            <person name="Tang H."/>
            <person name="Brym M."/>
            <person name="Khazi F."/>
            <person name="Huang T."/>
            <person name="Chambers A.H."/>
        </authorList>
    </citation>
    <scope>NUCLEOTIDE SEQUENCE [LARGE SCALE GENOMIC DNA]</scope>
    <source>
        <tissue evidence="3">Leaf</tissue>
    </source>
</reference>
<organism evidence="3 4">
    <name type="scientific">Vanilla planifolia</name>
    <name type="common">Vanilla</name>
    <dbReference type="NCBI Taxonomy" id="51239"/>
    <lineage>
        <taxon>Eukaryota</taxon>
        <taxon>Viridiplantae</taxon>
        <taxon>Streptophyta</taxon>
        <taxon>Embryophyta</taxon>
        <taxon>Tracheophyta</taxon>
        <taxon>Spermatophyta</taxon>
        <taxon>Magnoliopsida</taxon>
        <taxon>Liliopsida</taxon>
        <taxon>Asparagales</taxon>
        <taxon>Orchidaceae</taxon>
        <taxon>Vanilloideae</taxon>
        <taxon>Vanilleae</taxon>
        <taxon>Vanilla</taxon>
    </lineage>
</organism>
<dbReference type="GO" id="GO:0005524">
    <property type="term" value="F:ATP binding"/>
    <property type="evidence" value="ECO:0007669"/>
    <property type="project" value="UniProtKB-KW"/>
</dbReference>
<sequence length="238" mass="27028">MVAPNLSPQSSNCFIHRFSDAGRFHLNRTLCRVRTTSILLVRFYANFLYMEKAKNERITGRVVSDAVIDLPRGYTDERNRSILMSAADAIGVRIRKFFDRPILAASVYAPFQNSEYFMKSASGFLPRRQVAHIPQLLVDLDMLTNLNLHWIRTNIHQCLLQAGKASFNAVDEVVLIGVSVGIPVVRRTLESLFPGRRPRDEIDPRTNVQICALLLANLLYNNAMVVSADDIDRLWPEI</sequence>
<protein>
    <submittedName>
        <fullName evidence="3">Uncharacterized protein</fullName>
    </submittedName>
</protein>
<keyword evidence="4" id="KW-1185">Reference proteome</keyword>
<evidence type="ECO:0000256" key="2">
    <source>
        <dbReference type="ARBA" id="ARBA00022840"/>
    </source>
</evidence>
<evidence type="ECO:0000313" key="4">
    <source>
        <dbReference type="Proteomes" id="UP000636800"/>
    </source>
</evidence>
<keyword evidence="2" id="KW-0067">ATP-binding</keyword>
<name>A0A835UVA1_VANPL</name>
<accession>A0A835UVA1</accession>
<gene>
    <name evidence="3" type="ORF">HPP92_015612</name>
</gene>
<dbReference type="EMBL" id="JADCNL010000007">
    <property type="protein sequence ID" value="KAG0473755.1"/>
    <property type="molecule type" value="Genomic_DNA"/>
</dbReference>